<reference evidence="1 2" key="2">
    <citation type="journal article" date="2022" name="Mol. Ecol. Resour.">
        <title>The genomes of chicory, endive, great burdock and yacon provide insights into Asteraceae paleo-polyploidization history and plant inulin production.</title>
        <authorList>
            <person name="Fan W."/>
            <person name="Wang S."/>
            <person name="Wang H."/>
            <person name="Wang A."/>
            <person name="Jiang F."/>
            <person name="Liu H."/>
            <person name="Zhao H."/>
            <person name="Xu D."/>
            <person name="Zhang Y."/>
        </authorList>
    </citation>
    <scope>NUCLEOTIDE SEQUENCE [LARGE SCALE GENOMIC DNA]</scope>
    <source>
        <strain evidence="2">cv. Niubang</strain>
    </source>
</reference>
<reference evidence="2" key="1">
    <citation type="journal article" date="2022" name="Mol. Ecol. Resour.">
        <title>The genomes of chicory, endive, great burdock and yacon provide insights into Asteraceae palaeo-polyploidization history and plant inulin production.</title>
        <authorList>
            <person name="Fan W."/>
            <person name="Wang S."/>
            <person name="Wang H."/>
            <person name="Wang A."/>
            <person name="Jiang F."/>
            <person name="Liu H."/>
            <person name="Zhao H."/>
            <person name="Xu D."/>
            <person name="Zhang Y."/>
        </authorList>
    </citation>
    <scope>NUCLEOTIDE SEQUENCE [LARGE SCALE GENOMIC DNA]</scope>
    <source>
        <strain evidence="2">cv. Niubang</strain>
    </source>
</reference>
<evidence type="ECO:0000313" key="1">
    <source>
        <dbReference type="EMBL" id="KAI3697138.1"/>
    </source>
</evidence>
<keyword evidence="2" id="KW-1185">Reference proteome</keyword>
<gene>
    <name evidence="1" type="ORF">L6452_29922</name>
</gene>
<protein>
    <submittedName>
        <fullName evidence="1">Uncharacterized protein</fullName>
    </submittedName>
</protein>
<sequence length="70" mass="7879">MISDPSPFYGESSTFSHAPQYGVVHTLDATYKDDMDLSFATIIHRTTSRSRPHLLSSGLQSLRQRINLII</sequence>
<dbReference type="EMBL" id="CM042056">
    <property type="protein sequence ID" value="KAI3697138.1"/>
    <property type="molecule type" value="Genomic_DNA"/>
</dbReference>
<proteinExistence type="predicted"/>
<comment type="caution">
    <text evidence="1">The sequence shown here is derived from an EMBL/GenBank/DDBJ whole genome shotgun (WGS) entry which is preliminary data.</text>
</comment>
<accession>A0ACB8ZHQ0</accession>
<organism evidence="1 2">
    <name type="scientific">Arctium lappa</name>
    <name type="common">Greater burdock</name>
    <name type="synonym">Lappa major</name>
    <dbReference type="NCBI Taxonomy" id="4217"/>
    <lineage>
        <taxon>Eukaryota</taxon>
        <taxon>Viridiplantae</taxon>
        <taxon>Streptophyta</taxon>
        <taxon>Embryophyta</taxon>
        <taxon>Tracheophyta</taxon>
        <taxon>Spermatophyta</taxon>
        <taxon>Magnoliopsida</taxon>
        <taxon>eudicotyledons</taxon>
        <taxon>Gunneridae</taxon>
        <taxon>Pentapetalae</taxon>
        <taxon>asterids</taxon>
        <taxon>campanulids</taxon>
        <taxon>Asterales</taxon>
        <taxon>Asteraceae</taxon>
        <taxon>Carduoideae</taxon>
        <taxon>Cardueae</taxon>
        <taxon>Arctiinae</taxon>
        <taxon>Arctium</taxon>
    </lineage>
</organism>
<evidence type="ECO:0000313" key="2">
    <source>
        <dbReference type="Proteomes" id="UP001055879"/>
    </source>
</evidence>
<name>A0ACB8ZHQ0_ARCLA</name>
<dbReference type="Proteomes" id="UP001055879">
    <property type="component" value="Linkage Group LG10"/>
</dbReference>